<gene>
    <name evidence="2" type="ORF">A2750_02695</name>
</gene>
<feature type="signal peptide" evidence="1">
    <location>
        <begin position="1"/>
        <end position="21"/>
    </location>
</feature>
<organism evidence="2 3">
    <name type="scientific">Candidatus Yanofskybacteria bacterium RIFCSPHIGHO2_01_FULL_45_42</name>
    <dbReference type="NCBI Taxonomy" id="1802671"/>
    <lineage>
        <taxon>Bacteria</taxon>
        <taxon>Candidatus Yanofskyibacteriota</taxon>
    </lineage>
</organism>
<reference evidence="2 3" key="1">
    <citation type="journal article" date="2016" name="Nat. Commun.">
        <title>Thousands of microbial genomes shed light on interconnected biogeochemical processes in an aquifer system.</title>
        <authorList>
            <person name="Anantharaman K."/>
            <person name="Brown C.T."/>
            <person name="Hug L.A."/>
            <person name="Sharon I."/>
            <person name="Castelle C.J."/>
            <person name="Probst A.J."/>
            <person name="Thomas B.C."/>
            <person name="Singh A."/>
            <person name="Wilkins M.J."/>
            <person name="Karaoz U."/>
            <person name="Brodie E.L."/>
            <person name="Williams K.H."/>
            <person name="Hubbard S.S."/>
            <person name="Banfield J.F."/>
        </authorList>
    </citation>
    <scope>NUCLEOTIDE SEQUENCE [LARGE SCALE GENOMIC DNA]</scope>
</reference>
<evidence type="ECO:0000256" key="1">
    <source>
        <dbReference type="SAM" id="SignalP"/>
    </source>
</evidence>
<evidence type="ECO:0000313" key="3">
    <source>
        <dbReference type="Proteomes" id="UP000178023"/>
    </source>
</evidence>
<accession>A0A1F8F0Y4</accession>
<evidence type="ECO:0000313" key="2">
    <source>
        <dbReference type="EMBL" id="OGN05939.1"/>
    </source>
</evidence>
<protein>
    <submittedName>
        <fullName evidence="2">Uncharacterized protein</fullName>
    </submittedName>
</protein>
<proteinExistence type="predicted"/>
<name>A0A1F8F0Y4_9BACT</name>
<dbReference type="EMBL" id="MGJL01000043">
    <property type="protein sequence ID" value="OGN05939.1"/>
    <property type="molecule type" value="Genomic_DNA"/>
</dbReference>
<keyword evidence="1" id="KW-0732">Signal</keyword>
<sequence length="214" mass="24618">MRKGLVWAWIVFCFCPYYARADTPFPANCSVPVPDISGWEAIQASRVEFRLSDKTVAYLGVTVKYIEYRNPANVREFVEVVRRYIPLVSERQNLDELIISQTAIALSVRKEEEDRLNQLEKETDPILYVRWLTKENSRTGKDVKDGDVDIWFLQSSGECLVVQNEWVGVQFVTENVGNGKPRNILVGVKYQVGDAYHILKVDRRDDDALTKGNR</sequence>
<dbReference type="AlphaFoldDB" id="A0A1F8F0Y4"/>
<comment type="caution">
    <text evidence="2">The sequence shown here is derived from an EMBL/GenBank/DDBJ whole genome shotgun (WGS) entry which is preliminary data.</text>
</comment>
<feature type="chain" id="PRO_5009535396" evidence="1">
    <location>
        <begin position="22"/>
        <end position="214"/>
    </location>
</feature>
<dbReference type="Proteomes" id="UP000178023">
    <property type="component" value="Unassembled WGS sequence"/>
</dbReference>